<comment type="caution">
    <text evidence="4">The sequence shown here is derived from an EMBL/GenBank/DDBJ whole genome shotgun (WGS) entry which is preliminary data.</text>
</comment>
<dbReference type="PANTHER" id="PTHR30004:SF6">
    <property type="entry name" value="D-THREONATE 4-PHOSPHATE DEHYDROGENASE"/>
    <property type="match status" value="1"/>
</dbReference>
<gene>
    <name evidence="4" type="primary">pdxA</name>
    <name evidence="4" type="ORF">Pla108_21050</name>
</gene>
<sequence length="337" mass="34410">MGDPAGVGPEVIAAVWADERVWHACRPVVYGDRTVLSRAAALRGLTADTVAVASAEEGFDTATPQHLACVEGPPLDQAALEPGVVTAQTGEAAYQAIVAATRLTLAGGAEGIVTAPISKAALHAAGHDYPGHTELLAELCGVSEFAMMLYLPPALAPRTRAGLGVIHTTLHTSLRNAIDSLSIEGIVEKCLLAHDAATAYGADEPRIGVAALNPHAGEGGLFGDEEIRLIAPAVDAARARGVSATGPHPVDTLMGRAVAGEFDAVVAMYHDQGHIALKLLGMHGAVNITLGLPIVRTSVAHGTAPDKAWKGVAETGGMIAAIEAAASLAARRQSSDD</sequence>
<accession>A0A5C6AEU9</accession>
<dbReference type="GO" id="GO:0050570">
    <property type="term" value="F:4-hydroxythreonine-4-phosphate dehydrogenase activity"/>
    <property type="evidence" value="ECO:0007669"/>
    <property type="project" value="UniProtKB-EC"/>
</dbReference>
<evidence type="ECO:0000313" key="5">
    <source>
        <dbReference type="Proteomes" id="UP000317421"/>
    </source>
</evidence>
<organism evidence="4 5">
    <name type="scientific">Botrimarina colliarenosi</name>
    <dbReference type="NCBI Taxonomy" id="2528001"/>
    <lineage>
        <taxon>Bacteria</taxon>
        <taxon>Pseudomonadati</taxon>
        <taxon>Planctomycetota</taxon>
        <taxon>Planctomycetia</taxon>
        <taxon>Pirellulales</taxon>
        <taxon>Lacipirellulaceae</taxon>
        <taxon>Botrimarina</taxon>
    </lineage>
</organism>
<keyword evidence="1" id="KW-0479">Metal-binding</keyword>
<keyword evidence="5" id="KW-1185">Reference proteome</keyword>
<proteinExistence type="predicted"/>
<dbReference type="EC" id="1.1.1.262" evidence="4"/>
<dbReference type="Proteomes" id="UP000317421">
    <property type="component" value="Unassembled WGS sequence"/>
</dbReference>
<dbReference type="GO" id="GO:0046872">
    <property type="term" value="F:metal ion binding"/>
    <property type="evidence" value="ECO:0007669"/>
    <property type="project" value="UniProtKB-KW"/>
</dbReference>
<keyword evidence="3" id="KW-0520">NAD</keyword>
<dbReference type="EMBL" id="SJPR01000002">
    <property type="protein sequence ID" value="TWT97950.1"/>
    <property type="molecule type" value="Genomic_DNA"/>
</dbReference>
<dbReference type="AlphaFoldDB" id="A0A5C6AEU9"/>
<dbReference type="PANTHER" id="PTHR30004">
    <property type="entry name" value="4-HYDROXYTHREONINE-4-PHOSPHATE DEHYDROGENASE"/>
    <property type="match status" value="1"/>
</dbReference>
<name>A0A5C6AEU9_9BACT</name>
<dbReference type="GO" id="GO:0051287">
    <property type="term" value="F:NAD binding"/>
    <property type="evidence" value="ECO:0007669"/>
    <property type="project" value="InterPro"/>
</dbReference>
<evidence type="ECO:0000256" key="2">
    <source>
        <dbReference type="ARBA" id="ARBA00023002"/>
    </source>
</evidence>
<dbReference type="SUPFAM" id="SSF53659">
    <property type="entry name" value="Isocitrate/Isopropylmalate dehydrogenase-like"/>
    <property type="match status" value="1"/>
</dbReference>
<keyword evidence="2 4" id="KW-0560">Oxidoreductase</keyword>
<evidence type="ECO:0000256" key="1">
    <source>
        <dbReference type="ARBA" id="ARBA00022723"/>
    </source>
</evidence>
<dbReference type="InterPro" id="IPR005255">
    <property type="entry name" value="PdxA_fam"/>
</dbReference>
<evidence type="ECO:0000256" key="3">
    <source>
        <dbReference type="ARBA" id="ARBA00023027"/>
    </source>
</evidence>
<dbReference type="Pfam" id="PF04166">
    <property type="entry name" value="PdxA"/>
    <property type="match status" value="1"/>
</dbReference>
<dbReference type="Gene3D" id="3.40.718.10">
    <property type="entry name" value="Isopropylmalate Dehydrogenase"/>
    <property type="match status" value="1"/>
</dbReference>
<reference evidence="4 5" key="1">
    <citation type="submission" date="2019-02" db="EMBL/GenBank/DDBJ databases">
        <title>Deep-cultivation of Planctomycetes and their phenomic and genomic characterization uncovers novel biology.</title>
        <authorList>
            <person name="Wiegand S."/>
            <person name="Jogler M."/>
            <person name="Boedeker C."/>
            <person name="Pinto D."/>
            <person name="Vollmers J."/>
            <person name="Rivas-Marin E."/>
            <person name="Kohn T."/>
            <person name="Peeters S.H."/>
            <person name="Heuer A."/>
            <person name="Rast P."/>
            <person name="Oberbeckmann S."/>
            <person name="Bunk B."/>
            <person name="Jeske O."/>
            <person name="Meyerdierks A."/>
            <person name="Storesund J.E."/>
            <person name="Kallscheuer N."/>
            <person name="Luecker S."/>
            <person name="Lage O.M."/>
            <person name="Pohl T."/>
            <person name="Merkel B.J."/>
            <person name="Hornburger P."/>
            <person name="Mueller R.-W."/>
            <person name="Bruemmer F."/>
            <person name="Labrenz M."/>
            <person name="Spormann A.M."/>
            <person name="Op Den Camp H."/>
            <person name="Overmann J."/>
            <person name="Amann R."/>
            <person name="Jetten M.S.M."/>
            <person name="Mascher T."/>
            <person name="Medema M.H."/>
            <person name="Devos D.P."/>
            <person name="Kaster A.-K."/>
            <person name="Ovreas L."/>
            <person name="Rohde M."/>
            <person name="Galperin M.Y."/>
            <person name="Jogler C."/>
        </authorList>
    </citation>
    <scope>NUCLEOTIDE SEQUENCE [LARGE SCALE GENOMIC DNA]</scope>
    <source>
        <strain evidence="4 5">Pla108</strain>
    </source>
</reference>
<evidence type="ECO:0000313" key="4">
    <source>
        <dbReference type="EMBL" id="TWT97950.1"/>
    </source>
</evidence>
<dbReference type="NCBIfam" id="TIGR00557">
    <property type="entry name" value="pdxA"/>
    <property type="match status" value="1"/>
</dbReference>
<protein>
    <submittedName>
        <fullName evidence="4">4-hydroxythreonine-4-phosphate dehydrogenase</fullName>
        <ecNumber evidence="4">1.1.1.262</ecNumber>
    </submittedName>
</protein>